<dbReference type="InterPro" id="IPR014721">
    <property type="entry name" value="Ribsml_uS5_D2-typ_fold_subgr"/>
</dbReference>
<dbReference type="GO" id="GO:0005829">
    <property type="term" value="C:cytosol"/>
    <property type="evidence" value="ECO:0007669"/>
    <property type="project" value="TreeGrafter"/>
</dbReference>
<evidence type="ECO:0000256" key="5">
    <source>
        <dbReference type="ARBA" id="ARBA00022777"/>
    </source>
</evidence>
<dbReference type="GO" id="GO:0004496">
    <property type="term" value="F:mevalonate kinase activity"/>
    <property type="evidence" value="ECO:0007669"/>
    <property type="project" value="InterPro"/>
</dbReference>
<keyword evidence="1" id="KW-0963">Cytoplasm</keyword>
<feature type="domain" description="GHMP kinase N-terminal" evidence="10">
    <location>
        <begin position="106"/>
        <end position="170"/>
    </location>
</feature>
<dbReference type="InterPro" id="IPR006205">
    <property type="entry name" value="Mev_gal_kin"/>
</dbReference>
<reference evidence="11 12" key="1">
    <citation type="submission" date="2018-08" db="EMBL/GenBank/DDBJ databases">
        <title>Wenzhouxiangella salilacus sp. nov., a novel bacterium isolated from a saline lake in Xinjiang Province, China.</title>
        <authorList>
            <person name="Han S."/>
        </authorList>
    </citation>
    <scope>NUCLEOTIDE SEQUENCE [LARGE SCALE GENOMIC DNA]</scope>
    <source>
        <strain evidence="11 12">XDB06</strain>
    </source>
</reference>
<proteinExistence type="predicted"/>
<dbReference type="GO" id="GO:0019287">
    <property type="term" value="P:isopentenyl diphosphate biosynthetic process, mevalonate pathway"/>
    <property type="evidence" value="ECO:0007669"/>
    <property type="project" value="TreeGrafter"/>
</dbReference>
<gene>
    <name evidence="11" type="ORF">DZC52_11830</name>
</gene>
<dbReference type="GO" id="GO:0005524">
    <property type="term" value="F:ATP binding"/>
    <property type="evidence" value="ECO:0007669"/>
    <property type="project" value="UniProtKB-KW"/>
</dbReference>
<evidence type="ECO:0000256" key="4">
    <source>
        <dbReference type="ARBA" id="ARBA00022741"/>
    </source>
</evidence>
<dbReference type="InterPro" id="IPR020568">
    <property type="entry name" value="Ribosomal_Su5_D2-typ_SF"/>
</dbReference>
<comment type="pathway">
    <text evidence="9">Isoprenoid biosynthesis; isopentenyl diphosphate biosynthesis via mevalonate pathway; isopentenyl diphosphate from (R)-mevalonate: step 1/3.</text>
</comment>
<dbReference type="Pfam" id="PF00288">
    <property type="entry name" value="GHMP_kinases_N"/>
    <property type="match status" value="1"/>
</dbReference>
<dbReference type="Proteomes" id="UP000260351">
    <property type="component" value="Unassembled WGS sequence"/>
</dbReference>
<evidence type="ECO:0000256" key="7">
    <source>
        <dbReference type="ARBA" id="ARBA00022842"/>
    </source>
</evidence>
<keyword evidence="12" id="KW-1185">Reference proteome</keyword>
<dbReference type="InterPro" id="IPR006204">
    <property type="entry name" value="GHMP_kinase_N_dom"/>
</dbReference>
<dbReference type="EMBL" id="QUZK01000042">
    <property type="protein sequence ID" value="RFF29759.1"/>
    <property type="molecule type" value="Genomic_DNA"/>
</dbReference>
<keyword evidence="8" id="KW-0443">Lipid metabolism</keyword>
<evidence type="ECO:0000256" key="6">
    <source>
        <dbReference type="ARBA" id="ARBA00022840"/>
    </source>
</evidence>
<keyword evidence="7" id="KW-0460">Magnesium</keyword>
<dbReference type="SUPFAM" id="SSF54211">
    <property type="entry name" value="Ribosomal protein S5 domain 2-like"/>
    <property type="match status" value="1"/>
</dbReference>
<evidence type="ECO:0000313" key="11">
    <source>
        <dbReference type="EMBL" id="RFF29759.1"/>
    </source>
</evidence>
<protein>
    <recommendedName>
        <fullName evidence="10">GHMP kinase N-terminal domain-containing protein</fullName>
    </recommendedName>
</protein>
<accession>A0A3E1K735</accession>
<dbReference type="AlphaFoldDB" id="A0A3E1K735"/>
<keyword evidence="5" id="KW-0418">Kinase</keyword>
<evidence type="ECO:0000259" key="10">
    <source>
        <dbReference type="Pfam" id="PF00288"/>
    </source>
</evidence>
<keyword evidence="2" id="KW-0444">Lipid biosynthesis</keyword>
<dbReference type="Gene3D" id="3.30.230.10">
    <property type="match status" value="1"/>
</dbReference>
<dbReference type="PANTHER" id="PTHR43290">
    <property type="entry name" value="MEVALONATE KINASE"/>
    <property type="match status" value="1"/>
</dbReference>
<sequence>MLGEYAVLEGTPALVQAVDRRCRVELIECAARDCRIEAPQLDIPPVRFAPEDSGSLRWQEAVPAPFARTAALIDAVLGRISRSGGRIAPFRMSIDTAELFDAGGKRPIKLGLGSSAATAVAIDAVLHAAFLGDHPAESAVETVARLLVPGREAQGNAGSGIDLAASLCGGLLAYRIRDEQIEIRPLSMPESVRTCFVWAGEPASTAELLAAWRRSRERAPREHGGLLGEMHSVASAGVEALERGDADAILACWSDYGEIMGKMNDLVGCEVVTTEHRMANGFAQLLAGVYKPCGAGGGDLGVAASRDPEFGPRMRYLCRQAGLKTLSVRPDPQGVRVIRE</sequence>
<evidence type="ECO:0000313" key="12">
    <source>
        <dbReference type="Proteomes" id="UP000260351"/>
    </source>
</evidence>
<evidence type="ECO:0000256" key="3">
    <source>
        <dbReference type="ARBA" id="ARBA00022679"/>
    </source>
</evidence>
<evidence type="ECO:0000256" key="9">
    <source>
        <dbReference type="ARBA" id="ARBA00029438"/>
    </source>
</evidence>
<evidence type="ECO:0000256" key="2">
    <source>
        <dbReference type="ARBA" id="ARBA00022516"/>
    </source>
</evidence>
<keyword evidence="3" id="KW-0808">Transferase</keyword>
<evidence type="ECO:0000256" key="1">
    <source>
        <dbReference type="ARBA" id="ARBA00022490"/>
    </source>
</evidence>
<dbReference type="PANTHER" id="PTHR43290:SF2">
    <property type="entry name" value="MEVALONATE KINASE"/>
    <property type="match status" value="1"/>
</dbReference>
<keyword evidence="6" id="KW-0067">ATP-binding</keyword>
<dbReference type="SUPFAM" id="SSF55060">
    <property type="entry name" value="GHMP Kinase, C-terminal domain"/>
    <property type="match status" value="1"/>
</dbReference>
<dbReference type="Gene3D" id="3.30.70.890">
    <property type="entry name" value="GHMP kinase, C-terminal domain"/>
    <property type="match status" value="1"/>
</dbReference>
<keyword evidence="4" id="KW-0547">Nucleotide-binding</keyword>
<organism evidence="11 12">
    <name type="scientific">Wenzhouxiangella sediminis</name>
    <dbReference type="NCBI Taxonomy" id="1792836"/>
    <lineage>
        <taxon>Bacteria</taxon>
        <taxon>Pseudomonadati</taxon>
        <taxon>Pseudomonadota</taxon>
        <taxon>Gammaproteobacteria</taxon>
        <taxon>Chromatiales</taxon>
        <taxon>Wenzhouxiangellaceae</taxon>
        <taxon>Wenzhouxiangella</taxon>
    </lineage>
</organism>
<dbReference type="InterPro" id="IPR036554">
    <property type="entry name" value="GHMP_kinase_C_sf"/>
</dbReference>
<name>A0A3E1K735_9GAMM</name>
<evidence type="ECO:0000256" key="8">
    <source>
        <dbReference type="ARBA" id="ARBA00023098"/>
    </source>
</evidence>
<comment type="caution">
    <text evidence="11">The sequence shown here is derived from an EMBL/GenBank/DDBJ whole genome shotgun (WGS) entry which is preliminary data.</text>
</comment>